<keyword evidence="3" id="KW-1185">Reference proteome</keyword>
<feature type="compositionally biased region" description="Basic and acidic residues" evidence="1">
    <location>
        <begin position="69"/>
        <end position="91"/>
    </location>
</feature>
<feature type="compositionally biased region" description="Basic residues" evidence="1">
    <location>
        <begin position="133"/>
        <end position="151"/>
    </location>
</feature>
<sequence>MQNQISGKSKPQVTGNSLCSWLIPDLLNPSVRRITGFGRRSERRGRKLPSVRTSSRGSFRQKCRNFRSTGREVVDEAKSTATKESKGEARRAHGIWRGGAGEARRREKVTSQPASSRLLPFKGVVTSDPARRESRRRKQVEQQRRRRRRKGAATFHGQASSRFASVKMSQPPILHSTASSRRRSDQNVGTSDLNRKERRRRSEVEQRPRSERGARKGERTRDVRMSLPRSLFFLLSRTSCERGGCDVYDVRRGWERRA</sequence>
<dbReference type="Proteomes" id="UP001552299">
    <property type="component" value="Unassembled WGS sequence"/>
</dbReference>
<reference evidence="2 3" key="1">
    <citation type="journal article" date="2024" name="Plant Biotechnol. J.">
        <title>Dendrobium thyrsiflorum genome and its molecular insights into genes involved in important horticultural traits.</title>
        <authorList>
            <person name="Chen B."/>
            <person name="Wang J.Y."/>
            <person name="Zheng P.J."/>
            <person name="Li K.L."/>
            <person name="Liang Y.M."/>
            <person name="Chen X.F."/>
            <person name="Zhang C."/>
            <person name="Zhao X."/>
            <person name="He X."/>
            <person name="Zhang G.Q."/>
            <person name="Liu Z.J."/>
            <person name="Xu Q."/>
        </authorList>
    </citation>
    <scope>NUCLEOTIDE SEQUENCE [LARGE SCALE GENOMIC DNA]</scope>
    <source>
        <strain evidence="2">GZMU011</strain>
    </source>
</reference>
<feature type="region of interest" description="Disordered" evidence="1">
    <location>
        <begin position="38"/>
        <end position="223"/>
    </location>
</feature>
<evidence type="ECO:0000313" key="2">
    <source>
        <dbReference type="EMBL" id="KAL0907635.1"/>
    </source>
</evidence>
<accession>A0ABD0U5G7</accession>
<evidence type="ECO:0000256" key="1">
    <source>
        <dbReference type="SAM" id="MobiDB-lite"/>
    </source>
</evidence>
<gene>
    <name evidence="2" type="ORF">M5K25_022054</name>
</gene>
<dbReference type="EMBL" id="JANQDX010000017">
    <property type="protein sequence ID" value="KAL0907635.1"/>
    <property type="molecule type" value="Genomic_DNA"/>
</dbReference>
<feature type="compositionally biased region" description="Basic and acidic residues" evidence="1">
    <location>
        <begin position="200"/>
        <end position="223"/>
    </location>
</feature>
<name>A0ABD0U5G7_DENTH</name>
<evidence type="ECO:0000313" key="3">
    <source>
        <dbReference type="Proteomes" id="UP001552299"/>
    </source>
</evidence>
<dbReference type="AlphaFoldDB" id="A0ABD0U5G7"/>
<comment type="caution">
    <text evidence="2">The sequence shown here is derived from an EMBL/GenBank/DDBJ whole genome shotgun (WGS) entry which is preliminary data.</text>
</comment>
<proteinExistence type="predicted"/>
<protein>
    <submittedName>
        <fullName evidence="2">Uncharacterized protein</fullName>
    </submittedName>
</protein>
<organism evidence="2 3">
    <name type="scientific">Dendrobium thyrsiflorum</name>
    <name type="common">Pinecone-like raceme dendrobium</name>
    <name type="synonym">Orchid</name>
    <dbReference type="NCBI Taxonomy" id="117978"/>
    <lineage>
        <taxon>Eukaryota</taxon>
        <taxon>Viridiplantae</taxon>
        <taxon>Streptophyta</taxon>
        <taxon>Embryophyta</taxon>
        <taxon>Tracheophyta</taxon>
        <taxon>Spermatophyta</taxon>
        <taxon>Magnoliopsida</taxon>
        <taxon>Liliopsida</taxon>
        <taxon>Asparagales</taxon>
        <taxon>Orchidaceae</taxon>
        <taxon>Epidendroideae</taxon>
        <taxon>Malaxideae</taxon>
        <taxon>Dendrobiinae</taxon>
        <taxon>Dendrobium</taxon>
    </lineage>
</organism>